<comment type="caution">
    <text evidence="3">The sequence shown here is derived from an EMBL/GenBank/DDBJ whole genome shotgun (WGS) entry which is preliminary data.</text>
</comment>
<feature type="domain" description="GST C-terminal" evidence="2">
    <location>
        <begin position="265"/>
        <end position="390"/>
    </location>
</feature>
<dbReference type="CDD" id="cd03039">
    <property type="entry name" value="GST_N_Sigma_like"/>
    <property type="match status" value="1"/>
</dbReference>
<gene>
    <name evidence="3" type="ORF">Plil01_000515900</name>
</gene>
<reference evidence="3" key="1">
    <citation type="submission" date="2023-04" db="EMBL/GenBank/DDBJ databases">
        <title>Phytophthora lilii NBRC 32176.</title>
        <authorList>
            <person name="Ichikawa N."/>
            <person name="Sato H."/>
            <person name="Tonouchi N."/>
        </authorList>
    </citation>
    <scope>NUCLEOTIDE SEQUENCE</scope>
    <source>
        <strain evidence="3">NBRC 32176</strain>
    </source>
</reference>
<dbReference type="PROSITE" id="PS50404">
    <property type="entry name" value="GST_NTER"/>
    <property type="match status" value="1"/>
</dbReference>
<dbReference type="Pfam" id="PF02798">
    <property type="entry name" value="GST_N"/>
    <property type="match status" value="1"/>
</dbReference>
<organism evidence="3 4">
    <name type="scientific">Phytophthora lilii</name>
    <dbReference type="NCBI Taxonomy" id="2077276"/>
    <lineage>
        <taxon>Eukaryota</taxon>
        <taxon>Sar</taxon>
        <taxon>Stramenopiles</taxon>
        <taxon>Oomycota</taxon>
        <taxon>Peronosporomycetes</taxon>
        <taxon>Peronosporales</taxon>
        <taxon>Peronosporaceae</taxon>
        <taxon>Phytophthora</taxon>
    </lineage>
</organism>
<dbReference type="GO" id="GO:0004364">
    <property type="term" value="F:glutathione transferase activity"/>
    <property type="evidence" value="ECO:0007669"/>
    <property type="project" value="TreeGrafter"/>
</dbReference>
<dbReference type="SFLD" id="SFLDG01205">
    <property type="entry name" value="AMPS.1"/>
    <property type="match status" value="1"/>
</dbReference>
<proteinExistence type="predicted"/>
<dbReference type="SFLD" id="SFLDG00363">
    <property type="entry name" value="AMPS_(cytGST):_Alpha-__Mu-__Pi"/>
    <property type="match status" value="1"/>
</dbReference>
<dbReference type="SUPFAM" id="SSF47616">
    <property type="entry name" value="GST C-terminal domain-like"/>
    <property type="match status" value="1"/>
</dbReference>
<dbReference type="InterPro" id="IPR010987">
    <property type="entry name" value="Glutathione-S-Trfase_C-like"/>
</dbReference>
<evidence type="ECO:0000313" key="4">
    <source>
        <dbReference type="Proteomes" id="UP001165083"/>
    </source>
</evidence>
<dbReference type="InterPro" id="IPR004046">
    <property type="entry name" value="GST_C"/>
</dbReference>
<evidence type="ECO:0000259" key="1">
    <source>
        <dbReference type="PROSITE" id="PS50404"/>
    </source>
</evidence>
<dbReference type="Gene3D" id="3.40.30.10">
    <property type="entry name" value="Glutaredoxin"/>
    <property type="match status" value="2"/>
</dbReference>
<evidence type="ECO:0000313" key="3">
    <source>
        <dbReference type="EMBL" id="GMF15178.1"/>
    </source>
</evidence>
<dbReference type="InterPro" id="IPR004045">
    <property type="entry name" value="Glutathione_S-Trfase_N"/>
</dbReference>
<dbReference type="GO" id="GO:0006749">
    <property type="term" value="P:glutathione metabolic process"/>
    <property type="evidence" value="ECO:0007669"/>
    <property type="project" value="TreeGrafter"/>
</dbReference>
<dbReference type="InterPro" id="IPR040079">
    <property type="entry name" value="Glutathione_S-Trfase"/>
</dbReference>
<dbReference type="Gene3D" id="1.20.1050.10">
    <property type="match status" value="2"/>
</dbReference>
<feature type="domain" description="GST N-terminal" evidence="1">
    <location>
        <begin position="185"/>
        <end position="262"/>
    </location>
</feature>
<dbReference type="PANTHER" id="PTHR11571:SF252">
    <property type="entry name" value="GLUTATHIONE S-TRANSFERASE"/>
    <property type="match status" value="1"/>
</dbReference>
<keyword evidence="4" id="KW-1185">Reference proteome</keyword>
<dbReference type="InterPro" id="IPR036249">
    <property type="entry name" value="Thioredoxin-like_sf"/>
</dbReference>
<dbReference type="InterPro" id="IPR036282">
    <property type="entry name" value="Glutathione-S-Trfase_C_sf"/>
</dbReference>
<dbReference type="CDD" id="cd03192">
    <property type="entry name" value="GST_C_Sigma_like"/>
    <property type="match status" value="1"/>
</dbReference>
<dbReference type="EMBL" id="BSXW01000217">
    <property type="protein sequence ID" value="GMF15178.1"/>
    <property type="molecule type" value="Genomic_DNA"/>
</dbReference>
<dbReference type="Proteomes" id="UP001165083">
    <property type="component" value="Unassembled WGS sequence"/>
</dbReference>
<accession>A0A9W6TLM0</accession>
<dbReference type="AlphaFoldDB" id="A0A9W6TLM0"/>
<dbReference type="SFLD" id="SFLDS00019">
    <property type="entry name" value="Glutathione_Transferase_(cytos"/>
    <property type="match status" value="1"/>
</dbReference>
<protein>
    <submittedName>
        <fullName evidence="3">Unnamed protein product</fullName>
    </submittedName>
</protein>
<dbReference type="OrthoDB" id="420389at2759"/>
<sequence>MSSTGKIVLFASEGLNPVRLALSVGGVAFDDHHTFDQKLELHVNGEALKEPRAMLRFAGRSYPVQSPLVALLVDEILHVLSEVEAKMDYIVDDADGQREDSQRSIISRYVSQIEARLQRLQAVPGFEVYNGKVLIHEVALYCWVKTLRVTRLDDILKPHDLLIEAESKVENYSGAKWQRNHSNYPKLKLTYFPFPGRAEPIRLALFIGNITFVDERISADELDRRRLTLPFNQLPVLDVDGEVVSQALAILRYVETLTHLYPVNESIQAFRIDEVFSLIDEFYSSYAWNALYFEKDPTKQKKLRATLARNTLPKTLGFLEKRVAQWSGHYAVGESFTVADLAIYSLLWTFKSGRISGVPVTTVEPYKKLLEVYQLVTSHAKVAEWTTNTH</sequence>
<dbReference type="PROSITE" id="PS50405">
    <property type="entry name" value="GST_CTER"/>
    <property type="match status" value="1"/>
</dbReference>
<dbReference type="InterPro" id="IPR050213">
    <property type="entry name" value="GST_superfamily"/>
</dbReference>
<name>A0A9W6TLM0_9STRA</name>
<evidence type="ECO:0000259" key="2">
    <source>
        <dbReference type="PROSITE" id="PS50405"/>
    </source>
</evidence>
<dbReference type="SUPFAM" id="SSF52833">
    <property type="entry name" value="Thioredoxin-like"/>
    <property type="match status" value="1"/>
</dbReference>
<dbReference type="PANTHER" id="PTHR11571">
    <property type="entry name" value="GLUTATHIONE S-TRANSFERASE"/>
    <property type="match status" value="1"/>
</dbReference>
<dbReference type="FunFam" id="1.20.1050.10:FF:000030">
    <property type="entry name" value="Glutathione S-transferase S1"/>
    <property type="match status" value="1"/>
</dbReference>
<dbReference type="Pfam" id="PF14497">
    <property type="entry name" value="GST_C_3"/>
    <property type="match status" value="1"/>
</dbReference>